<reference evidence="1 2" key="1">
    <citation type="submission" date="2020-06" db="EMBL/GenBank/DDBJ databases">
        <title>Actinomadura xiongansis sp. nov., isolated from soil of Baiyangdian.</title>
        <authorList>
            <person name="Zhang X."/>
        </authorList>
    </citation>
    <scope>NUCLEOTIDE SEQUENCE [LARGE SCALE GENOMIC DNA]</scope>
    <source>
        <strain evidence="1 2">HBUM206468</strain>
    </source>
</reference>
<organism evidence="1 2">
    <name type="scientific">Actinomadura alba</name>
    <dbReference type="NCBI Taxonomy" id="406431"/>
    <lineage>
        <taxon>Bacteria</taxon>
        <taxon>Bacillati</taxon>
        <taxon>Actinomycetota</taxon>
        <taxon>Actinomycetes</taxon>
        <taxon>Streptosporangiales</taxon>
        <taxon>Thermomonosporaceae</taxon>
        <taxon>Actinomadura</taxon>
    </lineage>
</organism>
<proteinExistence type="predicted"/>
<sequence>MTGMIKEFQRGRGDLTAAVGGYRTKLSALGVDTSALREIERVCGWIDDQIPMLIKRRDLAIALDDDTQSGLTMIDERLVLSPAEARRQGAALAARFRAAKNVRPGDDDYHELLNELGAHRFDSDYSAAFFASLGPELTRRLPAMINKYGKDGHVPRQIQETSTALASAVSGGMDVPGFGTVTNAMFDKNLSSTDKKGVASLVCHGKFPPEWLASLARMHALDPMYRLALSETGTNRPGIDSQDKDTYALFLRSLGNNPAASRLAFVGLAEDKTGRTTPHQVALGQRQDSDLAGVLTAFTRLAQADGKVAEQLGRAFAGASGAYDEKDGKHRQQSAQFAFTLMTALPNVKDGIAEPMRISMSQIAGSYATEIAEGSNIDDRNQESKFGRVTTHTPGLDPMFSLSPEDTYRFLKTFADSPEHMKPFQQGMGELTRRLVAEGVRIEAAKQRGDLPPDTPGLERVMQALGYVGGLQTQAEKQVQGNLDKSHAQSAQTMSEMIGLGIDFGSIFLPGGTLAADAAWTLVLYYVGKGQDALTQIPEGKTRLAALEDRELQASLGLQHSTVQQLIGAGYKMKVTPQEFMASSSKTPHPGVTFADDSGKLLAYSEIAKNPKALDNYIAWLNANGRGGASDTKFGQATVNVTRAFQGAQKAASDTASSWPQ</sequence>
<dbReference type="Proteomes" id="UP000805614">
    <property type="component" value="Unassembled WGS sequence"/>
</dbReference>
<keyword evidence="2" id="KW-1185">Reference proteome</keyword>
<comment type="caution">
    <text evidence="1">The sequence shown here is derived from an EMBL/GenBank/DDBJ whole genome shotgun (WGS) entry which is preliminary data.</text>
</comment>
<dbReference type="EMBL" id="JABVEC010000014">
    <property type="protein sequence ID" value="MBC6467765.1"/>
    <property type="molecule type" value="Genomic_DNA"/>
</dbReference>
<protein>
    <submittedName>
        <fullName evidence="1">Uncharacterized protein</fullName>
    </submittedName>
</protein>
<gene>
    <name evidence="1" type="ORF">HKK74_20020</name>
</gene>
<name>A0ABR7LSC7_9ACTN</name>
<evidence type="ECO:0000313" key="1">
    <source>
        <dbReference type="EMBL" id="MBC6467765.1"/>
    </source>
</evidence>
<accession>A0ABR7LSC7</accession>
<evidence type="ECO:0000313" key="2">
    <source>
        <dbReference type="Proteomes" id="UP000805614"/>
    </source>
</evidence>
<dbReference type="RefSeq" id="WP_187244766.1">
    <property type="nucleotide sequence ID" value="NZ_BAAAOK010000010.1"/>
</dbReference>